<keyword evidence="2" id="KW-1185">Reference proteome</keyword>
<dbReference type="AlphaFoldDB" id="A0A7R9KQZ8"/>
<dbReference type="Proteomes" id="UP000759131">
    <property type="component" value="Unassembled WGS sequence"/>
</dbReference>
<gene>
    <name evidence="1" type="ORF">OSB1V03_LOCUS8094</name>
</gene>
<evidence type="ECO:0000313" key="2">
    <source>
        <dbReference type="Proteomes" id="UP000759131"/>
    </source>
</evidence>
<reference evidence="1" key="1">
    <citation type="submission" date="2020-11" db="EMBL/GenBank/DDBJ databases">
        <authorList>
            <person name="Tran Van P."/>
        </authorList>
    </citation>
    <scope>NUCLEOTIDE SEQUENCE</scope>
</reference>
<accession>A0A7R9KQZ8</accession>
<proteinExistence type="predicted"/>
<protein>
    <submittedName>
        <fullName evidence="1">Uncharacterized protein</fullName>
    </submittedName>
</protein>
<dbReference type="EMBL" id="CAJPIZ010004931">
    <property type="protein sequence ID" value="CAG2108099.1"/>
    <property type="molecule type" value="Genomic_DNA"/>
</dbReference>
<organism evidence="1">
    <name type="scientific">Medioppia subpectinata</name>
    <dbReference type="NCBI Taxonomy" id="1979941"/>
    <lineage>
        <taxon>Eukaryota</taxon>
        <taxon>Metazoa</taxon>
        <taxon>Ecdysozoa</taxon>
        <taxon>Arthropoda</taxon>
        <taxon>Chelicerata</taxon>
        <taxon>Arachnida</taxon>
        <taxon>Acari</taxon>
        <taxon>Acariformes</taxon>
        <taxon>Sarcoptiformes</taxon>
        <taxon>Oribatida</taxon>
        <taxon>Brachypylina</taxon>
        <taxon>Oppioidea</taxon>
        <taxon>Oppiidae</taxon>
        <taxon>Medioppia</taxon>
    </lineage>
</organism>
<name>A0A7R9KQZ8_9ACAR</name>
<dbReference type="EMBL" id="OC859506">
    <property type="protein sequence ID" value="CAD7627669.1"/>
    <property type="molecule type" value="Genomic_DNA"/>
</dbReference>
<dbReference type="OrthoDB" id="3219396at2759"/>
<sequence>MKTQYAICCALNESPNFTDSGYDMAQLMKRLKTSLETTYDFIKDNIQRTKNNQNNSFSRFSDDLTRVLLSHNLPLEDRFRFECVSKQFQRTVFENVVDIMTN</sequence>
<evidence type="ECO:0000313" key="1">
    <source>
        <dbReference type="EMBL" id="CAD7627669.1"/>
    </source>
</evidence>